<evidence type="ECO:0000313" key="1">
    <source>
        <dbReference type="EMBL" id="KAH7538054.1"/>
    </source>
</evidence>
<dbReference type="EMBL" id="JAEACU010000003">
    <property type="protein sequence ID" value="KAH7538054.1"/>
    <property type="molecule type" value="Genomic_DNA"/>
</dbReference>
<dbReference type="AlphaFoldDB" id="A0A978VR79"/>
<sequence length="104" mass="12531">MNLLPFPLFLINREELKRLKVRNKQRRIEKIKGEKRTHLFVSDRISSTFLQLKGFEIFLPHRGLERREHHTSLNFMKNLQDPSSRSMIYKKLDFQPSCYVVAFP</sequence>
<reference evidence="1" key="1">
    <citation type="journal article" date="2021" name="Front. Plant Sci.">
        <title>Chromosome-Scale Genome Assembly for Chinese Sour Jujube and Insights Into Its Genome Evolution and Domestication Signature.</title>
        <authorList>
            <person name="Shen L.-Y."/>
            <person name="Luo H."/>
            <person name="Wang X.-L."/>
            <person name="Wang X.-M."/>
            <person name="Qiu X.-J."/>
            <person name="Liu H."/>
            <person name="Zhou S.-S."/>
            <person name="Jia K.-H."/>
            <person name="Nie S."/>
            <person name="Bao Y.-T."/>
            <person name="Zhang R.-G."/>
            <person name="Yun Q.-Z."/>
            <person name="Chai Y.-H."/>
            <person name="Lu J.-Y."/>
            <person name="Li Y."/>
            <person name="Zhao S.-W."/>
            <person name="Mao J.-F."/>
            <person name="Jia S.-G."/>
            <person name="Mao Y.-M."/>
        </authorList>
    </citation>
    <scope>NUCLEOTIDE SEQUENCE</scope>
    <source>
        <strain evidence="1">AT0</strain>
        <tissue evidence="1">Leaf</tissue>
    </source>
</reference>
<evidence type="ECO:0000313" key="2">
    <source>
        <dbReference type="Proteomes" id="UP000813462"/>
    </source>
</evidence>
<protein>
    <submittedName>
        <fullName evidence="1">Uncharacterized protein</fullName>
    </submittedName>
</protein>
<proteinExistence type="predicted"/>
<organism evidence="1 2">
    <name type="scientific">Ziziphus jujuba var. spinosa</name>
    <dbReference type="NCBI Taxonomy" id="714518"/>
    <lineage>
        <taxon>Eukaryota</taxon>
        <taxon>Viridiplantae</taxon>
        <taxon>Streptophyta</taxon>
        <taxon>Embryophyta</taxon>
        <taxon>Tracheophyta</taxon>
        <taxon>Spermatophyta</taxon>
        <taxon>Magnoliopsida</taxon>
        <taxon>eudicotyledons</taxon>
        <taxon>Gunneridae</taxon>
        <taxon>Pentapetalae</taxon>
        <taxon>rosids</taxon>
        <taxon>fabids</taxon>
        <taxon>Rosales</taxon>
        <taxon>Rhamnaceae</taxon>
        <taxon>Paliureae</taxon>
        <taxon>Ziziphus</taxon>
    </lineage>
</organism>
<name>A0A978VR79_ZIZJJ</name>
<dbReference type="Proteomes" id="UP000813462">
    <property type="component" value="Unassembled WGS sequence"/>
</dbReference>
<accession>A0A978VR79</accession>
<gene>
    <name evidence="1" type="ORF">FEM48_Zijuj03G0158500</name>
</gene>
<comment type="caution">
    <text evidence="1">The sequence shown here is derived from an EMBL/GenBank/DDBJ whole genome shotgun (WGS) entry which is preliminary data.</text>
</comment>